<keyword evidence="2" id="KW-1003">Cell membrane</keyword>
<dbReference type="NCBIfam" id="TIGR00229">
    <property type="entry name" value="sensory_box"/>
    <property type="match status" value="1"/>
</dbReference>
<evidence type="ECO:0000256" key="4">
    <source>
        <dbReference type="ARBA" id="ARBA00022989"/>
    </source>
</evidence>
<dbReference type="InterPro" id="IPR000014">
    <property type="entry name" value="PAS"/>
</dbReference>
<dbReference type="Gene3D" id="3.30.70.270">
    <property type="match status" value="1"/>
</dbReference>
<feature type="transmembrane region" description="Helical" evidence="6">
    <location>
        <begin position="327"/>
        <end position="348"/>
    </location>
</feature>
<dbReference type="EMBL" id="JBHRTS010000005">
    <property type="protein sequence ID" value="MFC3194638.1"/>
    <property type="molecule type" value="Genomic_DNA"/>
</dbReference>
<reference evidence="12" key="1">
    <citation type="journal article" date="2019" name="Int. J. Syst. Evol. Microbiol.">
        <title>The Global Catalogue of Microorganisms (GCM) 10K type strain sequencing project: providing services to taxonomists for standard genome sequencing and annotation.</title>
        <authorList>
            <consortium name="The Broad Institute Genomics Platform"/>
            <consortium name="The Broad Institute Genome Sequencing Center for Infectious Disease"/>
            <person name="Wu L."/>
            <person name="Ma J."/>
        </authorList>
    </citation>
    <scope>NUCLEOTIDE SEQUENCE [LARGE SCALE GENOMIC DNA]</scope>
    <source>
        <strain evidence="12">KCTC 42953</strain>
    </source>
</reference>
<dbReference type="NCBIfam" id="TIGR00254">
    <property type="entry name" value="GGDEF"/>
    <property type="match status" value="1"/>
</dbReference>
<feature type="domain" description="PAS" evidence="7">
    <location>
        <begin position="376"/>
        <end position="449"/>
    </location>
</feature>
<evidence type="ECO:0000313" key="12">
    <source>
        <dbReference type="Proteomes" id="UP001595533"/>
    </source>
</evidence>
<dbReference type="InterPro" id="IPR029787">
    <property type="entry name" value="Nucleotide_cyclase"/>
</dbReference>
<keyword evidence="5 6" id="KW-0472">Membrane</keyword>
<feature type="transmembrane region" description="Helical" evidence="6">
    <location>
        <begin position="164"/>
        <end position="184"/>
    </location>
</feature>
<proteinExistence type="predicted"/>
<evidence type="ECO:0000256" key="5">
    <source>
        <dbReference type="ARBA" id="ARBA00023136"/>
    </source>
</evidence>
<dbReference type="InterPro" id="IPR000700">
    <property type="entry name" value="PAS-assoc_C"/>
</dbReference>
<protein>
    <submittedName>
        <fullName evidence="11">EAL domain-containing protein</fullName>
    </submittedName>
</protein>
<dbReference type="SMART" id="SM00052">
    <property type="entry name" value="EAL"/>
    <property type="match status" value="1"/>
</dbReference>
<dbReference type="RefSeq" id="WP_077410693.1">
    <property type="nucleotide sequence ID" value="NZ_JBHRTS010000005.1"/>
</dbReference>
<dbReference type="PANTHER" id="PTHR44757">
    <property type="entry name" value="DIGUANYLATE CYCLASE DGCP"/>
    <property type="match status" value="1"/>
</dbReference>
<dbReference type="Pfam" id="PF08447">
    <property type="entry name" value="PAS_3"/>
    <property type="match status" value="1"/>
</dbReference>
<comment type="caution">
    <text evidence="11">The sequence shown here is derived from an EMBL/GenBank/DDBJ whole genome shotgun (WGS) entry which is preliminary data.</text>
</comment>
<dbReference type="SMART" id="SM00267">
    <property type="entry name" value="GGDEF"/>
    <property type="match status" value="1"/>
</dbReference>
<evidence type="ECO:0000259" key="7">
    <source>
        <dbReference type="PROSITE" id="PS50112"/>
    </source>
</evidence>
<dbReference type="InterPro" id="IPR013655">
    <property type="entry name" value="PAS_fold_3"/>
</dbReference>
<dbReference type="Gene3D" id="3.30.450.20">
    <property type="entry name" value="PAS domain"/>
    <property type="match status" value="1"/>
</dbReference>
<dbReference type="SUPFAM" id="SSF55073">
    <property type="entry name" value="Nucleotide cyclase"/>
    <property type="match status" value="1"/>
</dbReference>
<dbReference type="PROSITE" id="PS50887">
    <property type="entry name" value="GGDEF"/>
    <property type="match status" value="1"/>
</dbReference>
<dbReference type="PANTHER" id="PTHR44757:SF2">
    <property type="entry name" value="BIOFILM ARCHITECTURE MAINTENANCE PROTEIN MBAA"/>
    <property type="match status" value="1"/>
</dbReference>
<accession>A0ABV7JD19</accession>
<feature type="transmembrane region" description="Helical" evidence="6">
    <location>
        <begin position="12"/>
        <end position="32"/>
    </location>
</feature>
<dbReference type="InterPro" id="IPR035919">
    <property type="entry name" value="EAL_sf"/>
</dbReference>
<keyword evidence="3 6" id="KW-0812">Transmembrane</keyword>
<dbReference type="PROSITE" id="PS50883">
    <property type="entry name" value="EAL"/>
    <property type="match status" value="1"/>
</dbReference>
<keyword evidence="12" id="KW-1185">Reference proteome</keyword>
<feature type="domain" description="EAL" evidence="9">
    <location>
        <begin position="682"/>
        <end position="921"/>
    </location>
</feature>
<dbReference type="InterPro" id="IPR052155">
    <property type="entry name" value="Biofilm_reg_signaling"/>
</dbReference>
<evidence type="ECO:0000256" key="2">
    <source>
        <dbReference type="ARBA" id="ARBA00022475"/>
    </source>
</evidence>
<evidence type="ECO:0000259" key="9">
    <source>
        <dbReference type="PROSITE" id="PS50883"/>
    </source>
</evidence>
<feature type="transmembrane region" description="Helical" evidence="6">
    <location>
        <begin position="38"/>
        <end position="56"/>
    </location>
</feature>
<dbReference type="InterPro" id="IPR035965">
    <property type="entry name" value="PAS-like_dom_sf"/>
</dbReference>
<dbReference type="CDD" id="cd01948">
    <property type="entry name" value="EAL"/>
    <property type="match status" value="1"/>
</dbReference>
<dbReference type="SUPFAM" id="SSF141868">
    <property type="entry name" value="EAL domain-like"/>
    <property type="match status" value="1"/>
</dbReference>
<sequence>MRNGVQSLLKWTAINLVAALVFTTCCILAHKYMVRPTLSVTIWPAAGIGVGLIMVWGRKIIPAIMLGELINSFVLYQVHVDFGWNKTTFYDFLLYLNNVFRPLFAGFLARRMMGPHPRLIQFRKISRFFLYACVLPCLLTTTVFAILLTAAGHYNTGDYFTKGFLWYSGDLLSVMIFTPIVMSLLARPRTIWQPRIITVALPSLGGFLLVFMLFNSFKNYEEQRINEIIRTHQNYLVNVVISDEMDAGELQSYLQQEQDLLNLDSYKTELEVWQDGAFRQLYLSQDVVTTRYENHVIRREFDMTGQRHRLTMTPTNQFFAEEGSSGLWLSLFIALTFAGFASVGMLTLTGRHVLTAREVTERTLQLNLINKELQARNLDYQRIIDTQPVIFWKVNLGLDQVTFVSQEAEAILGYSVNQWLSEPHFFTRKIHPNDLSMVKDAMLQEHDQEANIEIEYRLRHADGQYRWFRDVLHIPEDFSDSREVMGMLVDITDKKNDTEKIHHLAFHDYLTQLPNRQKFQSELKALLKKSQQHKTYGAVLFLDMDRFKVLNDALGHHFGDQLLLNIASRLETFEAEFKVIARFGGDEFVMATDCEYSNANDAGVQIIILAEQIIDQLAEPYDINGHHHICTVSMGIAIYPFQDVTVNDVIRQADVAMYRSKEQGRNQVTMYHESMKKDNDKMLFVEQVLRNAVNHDHFILKYQPIVDGDRQVVAFESLIRIFSEQETLFPDEFIPVAEDTDLIQSVGRWVISHACLKIMDCQYNISVNVSSKQFHQQGFIMYIDQMMKRFNIGKNNLVIELTEGVVVGSFNEIQYKFNRLKEMGVMIAIDDFGTGYSSLEYLRQLPIDYLKIDKSFVFDLDKDNSSRVIIETIISMAKHLNLQTVAEGVETEQQFSILKDIGCDYFQGYLFGKPGDLLTLS</sequence>
<evidence type="ECO:0000256" key="6">
    <source>
        <dbReference type="SAM" id="Phobius"/>
    </source>
</evidence>
<feature type="domain" description="PAC" evidence="8">
    <location>
        <begin position="452"/>
        <end position="503"/>
    </location>
</feature>
<dbReference type="InterPro" id="IPR000160">
    <property type="entry name" value="GGDEF_dom"/>
</dbReference>
<dbReference type="InterPro" id="IPR043128">
    <property type="entry name" value="Rev_trsase/Diguanyl_cyclase"/>
</dbReference>
<comment type="subcellular location">
    <subcellularLocation>
        <location evidence="1">Cell membrane</location>
        <topology evidence="1">Multi-pass membrane protein</topology>
    </subcellularLocation>
</comment>
<dbReference type="CDD" id="cd00130">
    <property type="entry name" value="PAS"/>
    <property type="match status" value="1"/>
</dbReference>
<feature type="transmembrane region" description="Helical" evidence="6">
    <location>
        <begin position="129"/>
        <end position="152"/>
    </location>
</feature>
<evidence type="ECO:0000259" key="10">
    <source>
        <dbReference type="PROSITE" id="PS50887"/>
    </source>
</evidence>
<keyword evidence="4 6" id="KW-1133">Transmembrane helix</keyword>
<dbReference type="PROSITE" id="PS50112">
    <property type="entry name" value="PAS"/>
    <property type="match status" value="1"/>
</dbReference>
<organism evidence="11 12">
    <name type="scientific">Marinicella sediminis</name>
    <dbReference type="NCBI Taxonomy" id="1792834"/>
    <lineage>
        <taxon>Bacteria</taxon>
        <taxon>Pseudomonadati</taxon>
        <taxon>Pseudomonadota</taxon>
        <taxon>Gammaproteobacteria</taxon>
        <taxon>Lysobacterales</taxon>
        <taxon>Marinicellaceae</taxon>
        <taxon>Marinicella</taxon>
    </lineage>
</organism>
<dbReference type="CDD" id="cd01949">
    <property type="entry name" value="GGDEF"/>
    <property type="match status" value="1"/>
</dbReference>
<dbReference type="Pfam" id="PF00563">
    <property type="entry name" value="EAL"/>
    <property type="match status" value="1"/>
</dbReference>
<dbReference type="PROSITE" id="PS50113">
    <property type="entry name" value="PAC"/>
    <property type="match status" value="1"/>
</dbReference>
<dbReference type="Pfam" id="PF05231">
    <property type="entry name" value="MASE1"/>
    <property type="match status" value="1"/>
</dbReference>
<evidence type="ECO:0000259" key="8">
    <source>
        <dbReference type="PROSITE" id="PS50113"/>
    </source>
</evidence>
<name>A0ABV7JD19_9GAMM</name>
<evidence type="ECO:0000313" key="11">
    <source>
        <dbReference type="EMBL" id="MFC3194638.1"/>
    </source>
</evidence>
<dbReference type="SUPFAM" id="SSF55785">
    <property type="entry name" value="PYP-like sensor domain (PAS domain)"/>
    <property type="match status" value="1"/>
</dbReference>
<evidence type="ECO:0000256" key="3">
    <source>
        <dbReference type="ARBA" id="ARBA00022692"/>
    </source>
</evidence>
<dbReference type="Gene3D" id="3.20.20.450">
    <property type="entry name" value="EAL domain"/>
    <property type="match status" value="1"/>
</dbReference>
<evidence type="ECO:0000256" key="1">
    <source>
        <dbReference type="ARBA" id="ARBA00004651"/>
    </source>
</evidence>
<feature type="domain" description="GGDEF" evidence="10">
    <location>
        <begin position="535"/>
        <end position="673"/>
    </location>
</feature>
<dbReference type="Pfam" id="PF00990">
    <property type="entry name" value="GGDEF"/>
    <property type="match status" value="1"/>
</dbReference>
<dbReference type="Proteomes" id="UP001595533">
    <property type="component" value="Unassembled WGS sequence"/>
</dbReference>
<feature type="transmembrane region" description="Helical" evidence="6">
    <location>
        <begin position="92"/>
        <end position="109"/>
    </location>
</feature>
<gene>
    <name evidence="11" type="ORF">ACFODZ_10355</name>
</gene>
<dbReference type="InterPro" id="IPR001633">
    <property type="entry name" value="EAL_dom"/>
</dbReference>
<dbReference type="InterPro" id="IPR007895">
    <property type="entry name" value="MASE1"/>
</dbReference>
<feature type="transmembrane region" description="Helical" evidence="6">
    <location>
        <begin position="196"/>
        <end position="214"/>
    </location>
</feature>